<keyword evidence="8 11" id="KW-0472">Membrane</keyword>
<evidence type="ECO:0000313" key="14">
    <source>
        <dbReference type="EMBL" id="MUN55068.1"/>
    </source>
</evidence>
<dbReference type="SUPFAM" id="SSF90123">
    <property type="entry name" value="ABC transporter transmembrane region"/>
    <property type="match status" value="1"/>
</dbReference>
<reference evidence="14 15" key="1">
    <citation type="submission" date="2019-12" db="EMBL/GenBank/DDBJ databases">
        <authorList>
            <person name="Li J."/>
            <person name="Shi Y."/>
            <person name="Xu G."/>
            <person name="Xiao D."/>
            <person name="Ran X."/>
        </authorList>
    </citation>
    <scope>NUCLEOTIDE SEQUENCE [LARGE SCALE GENOMIC DNA]</scope>
    <source>
        <strain evidence="14 15">JCM 15915</strain>
    </source>
</reference>
<dbReference type="SUPFAM" id="SSF52540">
    <property type="entry name" value="P-loop containing nucleoside triphosphate hydrolases"/>
    <property type="match status" value="1"/>
</dbReference>
<evidence type="ECO:0000256" key="9">
    <source>
        <dbReference type="ARBA" id="ARBA00061644"/>
    </source>
</evidence>
<keyword evidence="7 11" id="KW-1133">Transmembrane helix</keyword>
<evidence type="ECO:0000259" key="12">
    <source>
        <dbReference type="PROSITE" id="PS50893"/>
    </source>
</evidence>
<keyword evidence="6 14" id="KW-0067">ATP-binding</keyword>
<evidence type="ECO:0000256" key="7">
    <source>
        <dbReference type="ARBA" id="ARBA00022989"/>
    </source>
</evidence>
<dbReference type="GO" id="GO:0005524">
    <property type="term" value="F:ATP binding"/>
    <property type="evidence" value="ECO:0007669"/>
    <property type="project" value="UniProtKB-KW"/>
</dbReference>
<evidence type="ECO:0000256" key="1">
    <source>
        <dbReference type="ARBA" id="ARBA00004651"/>
    </source>
</evidence>
<feature type="transmembrane region" description="Helical" evidence="11">
    <location>
        <begin position="355"/>
        <end position="374"/>
    </location>
</feature>
<evidence type="ECO:0000256" key="11">
    <source>
        <dbReference type="SAM" id="Phobius"/>
    </source>
</evidence>
<keyword evidence="15" id="KW-1185">Reference proteome</keyword>
<sequence length="669" mass="72122">MLDDGRTVGEGTREQLMRSCPQFADLMAGGHEEIDRVSGESDLWPDAETTEPAEPALGADVPEDAQADLGGWLTRLPDAAASMAADPKVTRVAQMLKPAKGLFTAALVLIALSSLATVLVPLMIQRGIDEGIAPGDHRRLLFYAILAWSLIAGDWIFYIGQSLFSAKGSESVQYGVRVRSFRHVLGFSLPYFEKEQGGQVMTRLTVDVDSLSRFLQSGLVNGLMSLITMFGIGVAMLVFNPLLAVIALSPIPLVLAATIIFQRLSTKAYDRAREDIGKVNSSLQENISGLRVVQSHGKQSIASQFFQKVSDAYRVSREKAQRYIALYFPFVVFCSQVSNALVLVAGARFVADGTVTPGVLAAFLLFLGQFYGPIQQLANIFDSFQQARIGQKRTDELLAMPQEEPDVVESDRTSADGSRLSGDIRLDDVSYTHDGAVEPALKNIDLTLDQGSSLAVVGSTGAGKTTLVKVMAWLYEAETGRVEIGERDRGGLDRETYRRRVGVVGQAPHLFDTTIAENIRYARPDATDAEVEAAARRSGAILAIARLLRGFHYQVDDGGSNLAQGHRQLIALARAELAGTDLLLLDEATAHLDAASQSAVMDAVAATDATTVIVAHRLATAARCDRIAVMEHGRIVEFGTHDDLLAQDGRYRRLTASAEATVGAPTTSG</sequence>
<dbReference type="Gene3D" id="3.40.50.300">
    <property type="entry name" value="P-loop containing nucleotide triphosphate hydrolases"/>
    <property type="match status" value="1"/>
</dbReference>
<feature type="transmembrane region" description="Helical" evidence="11">
    <location>
        <begin position="140"/>
        <end position="159"/>
    </location>
</feature>
<evidence type="ECO:0000256" key="10">
    <source>
        <dbReference type="SAM" id="MobiDB-lite"/>
    </source>
</evidence>
<dbReference type="CDD" id="cd18546">
    <property type="entry name" value="ABC_6TM_Rv0194_D2_like"/>
    <property type="match status" value="1"/>
</dbReference>
<dbReference type="PANTHER" id="PTHR24221:SF632">
    <property type="entry name" value="ATP-DEPENDENT LIPID A-CORE FLIPPASE"/>
    <property type="match status" value="1"/>
</dbReference>
<dbReference type="InterPro" id="IPR036640">
    <property type="entry name" value="ABC1_TM_sf"/>
</dbReference>
<feature type="transmembrane region" description="Helical" evidence="11">
    <location>
        <begin position="219"/>
        <end position="239"/>
    </location>
</feature>
<protein>
    <submittedName>
        <fullName evidence="14">ATP-binding cassette domain-containing protein</fullName>
    </submittedName>
</protein>
<organism evidence="14 15">
    <name type="scientific">Rothia koreensis</name>
    <dbReference type="NCBI Taxonomy" id="592378"/>
    <lineage>
        <taxon>Bacteria</taxon>
        <taxon>Bacillati</taxon>
        <taxon>Actinomycetota</taxon>
        <taxon>Actinomycetes</taxon>
        <taxon>Micrococcales</taxon>
        <taxon>Micrococcaceae</taxon>
        <taxon>Rothia</taxon>
    </lineage>
</organism>
<dbReference type="PANTHER" id="PTHR24221">
    <property type="entry name" value="ATP-BINDING CASSETTE SUB-FAMILY B"/>
    <property type="match status" value="1"/>
</dbReference>
<comment type="similarity">
    <text evidence="9">Belongs to the ABC transporter superfamily. Lipid exporter (TC 3.A.1.106) family.</text>
</comment>
<dbReference type="GO" id="GO:0005886">
    <property type="term" value="C:plasma membrane"/>
    <property type="evidence" value="ECO:0007669"/>
    <property type="project" value="UniProtKB-SubCell"/>
</dbReference>
<gene>
    <name evidence="14" type="ORF">GMA10_07575</name>
</gene>
<evidence type="ECO:0000256" key="2">
    <source>
        <dbReference type="ARBA" id="ARBA00022448"/>
    </source>
</evidence>
<name>A0A7K1LIS2_9MICC</name>
<comment type="subcellular location">
    <subcellularLocation>
        <location evidence="1">Cell membrane</location>
        <topology evidence="1">Multi-pass membrane protein</topology>
    </subcellularLocation>
</comment>
<dbReference type="AlphaFoldDB" id="A0A7K1LIS2"/>
<evidence type="ECO:0000256" key="6">
    <source>
        <dbReference type="ARBA" id="ARBA00022840"/>
    </source>
</evidence>
<comment type="caution">
    <text evidence="14">The sequence shown here is derived from an EMBL/GenBank/DDBJ whole genome shotgun (WGS) entry which is preliminary data.</text>
</comment>
<feature type="domain" description="ABC transporter" evidence="12">
    <location>
        <begin position="424"/>
        <end position="657"/>
    </location>
</feature>
<evidence type="ECO:0000256" key="5">
    <source>
        <dbReference type="ARBA" id="ARBA00022741"/>
    </source>
</evidence>
<keyword evidence="5" id="KW-0547">Nucleotide-binding</keyword>
<dbReference type="InterPro" id="IPR011527">
    <property type="entry name" value="ABC1_TM_dom"/>
</dbReference>
<feature type="region of interest" description="Disordered" evidence="10">
    <location>
        <begin position="37"/>
        <end position="58"/>
    </location>
</feature>
<dbReference type="GO" id="GO:0016887">
    <property type="term" value="F:ATP hydrolysis activity"/>
    <property type="evidence" value="ECO:0007669"/>
    <property type="project" value="InterPro"/>
</dbReference>
<dbReference type="PROSITE" id="PS50893">
    <property type="entry name" value="ABC_TRANSPORTER_2"/>
    <property type="match status" value="1"/>
</dbReference>
<keyword evidence="3" id="KW-1003">Cell membrane</keyword>
<feature type="domain" description="ABC transmembrane type-1" evidence="13">
    <location>
        <begin position="105"/>
        <end position="386"/>
    </location>
</feature>
<evidence type="ECO:0000256" key="4">
    <source>
        <dbReference type="ARBA" id="ARBA00022692"/>
    </source>
</evidence>
<feature type="transmembrane region" description="Helical" evidence="11">
    <location>
        <begin position="101"/>
        <end position="120"/>
    </location>
</feature>
<dbReference type="EMBL" id="WOGT01000003">
    <property type="protein sequence ID" value="MUN55068.1"/>
    <property type="molecule type" value="Genomic_DNA"/>
</dbReference>
<dbReference type="InterPro" id="IPR039421">
    <property type="entry name" value="Type_1_exporter"/>
</dbReference>
<keyword evidence="2" id="KW-0813">Transport</keyword>
<feature type="transmembrane region" description="Helical" evidence="11">
    <location>
        <begin position="245"/>
        <end position="264"/>
    </location>
</feature>
<evidence type="ECO:0000313" key="15">
    <source>
        <dbReference type="Proteomes" id="UP000462152"/>
    </source>
</evidence>
<dbReference type="Pfam" id="PF00664">
    <property type="entry name" value="ABC_membrane"/>
    <property type="match status" value="1"/>
</dbReference>
<dbReference type="PROSITE" id="PS50929">
    <property type="entry name" value="ABC_TM1F"/>
    <property type="match status" value="1"/>
</dbReference>
<dbReference type="GO" id="GO:0140359">
    <property type="term" value="F:ABC-type transporter activity"/>
    <property type="evidence" value="ECO:0007669"/>
    <property type="project" value="InterPro"/>
</dbReference>
<dbReference type="OrthoDB" id="9806127at2"/>
<dbReference type="FunFam" id="3.40.50.300:FF:000299">
    <property type="entry name" value="ABC transporter ATP-binding protein/permease"/>
    <property type="match status" value="1"/>
</dbReference>
<dbReference type="InterPro" id="IPR027417">
    <property type="entry name" value="P-loop_NTPase"/>
</dbReference>
<keyword evidence="4 11" id="KW-0812">Transmembrane</keyword>
<evidence type="ECO:0000256" key="8">
    <source>
        <dbReference type="ARBA" id="ARBA00023136"/>
    </source>
</evidence>
<dbReference type="InterPro" id="IPR003593">
    <property type="entry name" value="AAA+_ATPase"/>
</dbReference>
<feature type="transmembrane region" description="Helical" evidence="11">
    <location>
        <begin position="324"/>
        <end position="349"/>
    </location>
</feature>
<dbReference type="InterPro" id="IPR003439">
    <property type="entry name" value="ABC_transporter-like_ATP-bd"/>
</dbReference>
<dbReference type="GO" id="GO:0034040">
    <property type="term" value="F:ATPase-coupled lipid transmembrane transporter activity"/>
    <property type="evidence" value="ECO:0007669"/>
    <property type="project" value="TreeGrafter"/>
</dbReference>
<proteinExistence type="inferred from homology"/>
<dbReference type="Proteomes" id="UP000462152">
    <property type="component" value="Unassembled WGS sequence"/>
</dbReference>
<dbReference type="Gene3D" id="1.20.1560.10">
    <property type="entry name" value="ABC transporter type 1, transmembrane domain"/>
    <property type="match status" value="1"/>
</dbReference>
<evidence type="ECO:0000259" key="13">
    <source>
        <dbReference type="PROSITE" id="PS50929"/>
    </source>
</evidence>
<dbReference type="SMART" id="SM00382">
    <property type="entry name" value="AAA"/>
    <property type="match status" value="1"/>
</dbReference>
<evidence type="ECO:0000256" key="3">
    <source>
        <dbReference type="ARBA" id="ARBA00022475"/>
    </source>
</evidence>
<accession>A0A7K1LIS2</accession>
<dbReference type="Pfam" id="PF00005">
    <property type="entry name" value="ABC_tran"/>
    <property type="match status" value="1"/>
</dbReference>